<feature type="domain" description="ParB-like N-terminal" evidence="3">
    <location>
        <begin position="75"/>
        <end position="164"/>
    </location>
</feature>
<dbReference type="InterPro" id="IPR050336">
    <property type="entry name" value="Chromosome_partition/occlusion"/>
</dbReference>
<dbReference type="InterPro" id="IPR004437">
    <property type="entry name" value="ParB/RepB/Spo0J"/>
</dbReference>
<dbReference type="InterPro" id="IPR036086">
    <property type="entry name" value="ParB/Sulfiredoxin_sf"/>
</dbReference>
<comment type="similarity">
    <text evidence="1">Belongs to the ParB family.</text>
</comment>
<keyword evidence="5" id="KW-1185">Reference proteome</keyword>
<dbReference type="Proteomes" id="UP001303946">
    <property type="component" value="Plasmid unnamed2"/>
</dbReference>
<dbReference type="InterPro" id="IPR003115">
    <property type="entry name" value="ParB_N"/>
</dbReference>
<accession>A0ABZ0D2H3</accession>
<dbReference type="PANTHER" id="PTHR33375">
    <property type="entry name" value="CHROMOSOME-PARTITIONING PROTEIN PARB-RELATED"/>
    <property type="match status" value="1"/>
</dbReference>
<dbReference type="SUPFAM" id="SSF110849">
    <property type="entry name" value="ParB/Sulfiredoxin"/>
    <property type="match status" value="1"/>
</dbReference>
<dbReference type="Gene3D" id="1.10.10.2830">
    <property type="match status" value="1"/>
</dbReference>
<evidence type="ECO:0000259" key="3">
    <source>
        <dbReference type="SMART" id="SM00470"/>
    </source>
</evidence>
<dbReference type="EMBL" id="CP136338">
    <property type="protein sequence ID" value="WOB11388.1"/>
    <property type="molecule type" value="Genomic_DNA"/>
</dbReference>
<protein>
    <submittedName>
        <fullName evidence="4">ParB/RepB/Spo0J family partition protein</fullName>
    </submittedName>
</protein>
<feature type="compositionally biased region" description="Basic and acidic residues" evidence="2">
    <location>
        <begin position="1"/>
        <end position="16"/>
    </location>
</feature>
<sequence length="336" mass="36849">MSLRDELKAKSQKAVEHMGAAPKGADAKTAAAGKPVTAVGAVAFMQPTIDALNERVKNAEAANEELRRKVDAQPTEVELGLLDEKPGRKRRLTPDQFEELKENLRNNPLVHPVAVKRLSNGRFEIVSGHNRVDAFRALGRHTIPVVVVDIEEQILDRTAFYANLLQPSLPDFEKYLGFKREKEKSGATQKELAKEAGVPESTVSMLFAFESLPERARELIEDRPTSIGMNCAAELAKLARDGAAERVVEAVELLLSGKLTQKEAVSHAARKPTTPAPRGTTSAPVKIKAGRVEFCQYVSRGSTLRIDFKAEIDRAEAEKRIAVLLKELAQESKGDS</sequence>
<dbReference type="SUPFAM" id="SSF109709">
    <property type="entry name" value="KorB DNA-binding domain-like"/>
    <property type="match status" value="1"/>
</dbReference>
<geneLocation type="plasmid" evidence="4 5">
    <name>unnamed2</name>
</geneLocation>
<dbReference type="RefSeq" id="WP_316704693.1">
    <property type="nucleotide sequence ID" value="NZ_CP136338.1"/>
</dbReference>
<dbReference type="CDD" id="cd00093">
    <property type="entry name" value="HTH_XRE"/>
    <property type="match status" value="1"/>
</dbReference>
<proteinExistence type="inferred from homology"/>
<dbReference type="Pfam" id="PF02195">
    <property type="entry name" value="ParB_N"/>
    <property type="match status" value="1"/>
</dbReference>
<evidence type="ECO:0000256" key="2">
    <source>
        <dbReference type="SAM" id="MobiDB-lite"/>
    </source>
</evidence>
<dbReference type="InterPro" id="IPR001387">
    <property type="entry name" value="Cro/C1-type_HTH"/>
</dbReference>
<reference evidence="4 5" key="1">
    <citation type="submission" date="2023-10" db="EMBL/GenBank/DDBJ databases">
        <title>Bacteria for the degradation of biodegradable plastic PBAT(Polybutylene adipate terephthalate).</title>
        <authorList>
            <person name="Weon H.-Y."/>
            <person name="Yeon J."/>
        </authorList>
    </citation>
    <scope>NUCLEOTIDE SEQUENCE [LARGE SCALE GENOMIC DNA]</scope>
    <source>
        <strain evidence="4 5">SBD 7-3</strain>
        <plasmid evidence="4 5">unnamed2</plasmid>
    </source>
</reference>
<evidence type="ECO:0000313" key="5">
    <source>
        <dbReference type="Proteomes" id="UP001303946"/>
    </source>
</evidence>
<evidence type="ECO:0000313" key="4">
    <source>
        <dbReference type="EMBL" id="WOB11388.1"/>
    </source>
</evidence>
<feature type="compositionally biased region" description="Low complexity" evidence="2">
    <location>
        <begin position="19"/>
        <end position="32"/>
    </location>
</feature>
<keyword evidence="4" id="KW-0614">Plasmid</keyword>
<gene>
    <name evidence="4" type="ORF">RXV79_27775</name>
</gene>
<organism evidence="4 5">
    <name type="scientific">Piscinibacter gummiphilus</name>
    <dbReference type="NCBI Taxonomy" id="946333"/>
    <lineage>
        <taxon>Bacteria</taxon>
        <taxon>Pseudomonadati</taxon>
        <taxon>Pseudomonadota</taxon>
        <taxon>Betaproteobacteria</taxon>
        <taxon>Burkholderiales</taxon>
        <taxon>Sphaerotilaceae</taxon>
        <taxon>Piscinibacter</taxon>
    </lineage>
</organism>
<name>A0ABZ0D2H3_9BURK</name>
<feature type="region of interest" description="Disordered" evidence="2">
    <location>
        <begin position="1"/>
        <end position="32"/>
    </location>
</feature>
<evidence type="ECO:0000256" key="1">
    <source>
        <dbReference type="ARBA" id="ARBA00006295"/>
    </source>
</evidence>
<dbReference type="NCBIfam" id="TIGR00180">
    <property type="entry name" value="parB_part"/>
    <property type="match status" value="1"/>
</dbReference>
<dbReference type="SMART" id="SM00470">
    <property type="entry name" value="ParB"/>
    <property type="match status" value="1"/>
</dbReference>
<dbReference type="Gene3D" id="3.90.1530.10">
    <property type="entry name" value="Conserved hypothetical protein from pyrococcus furiosus pfu- 392566-001, ParB domain"/>
    <property type="match status" value="1"/>
</dbReference>
<dbReference type="PANTHER" id="PTHR33375:SF1">
    <property type="entry name" value="CHROMOSOME-PARTITIONING PROTEIN PARB-RELATED"/>
    <property type="match status" value="1"/>
</dbReference>